<sequence>MQDFIPGQRWISDTELQMGLGTVLNTDHRTVTICFVASGETRVYAKQTAPLTRVQFSPGDTVVSHAGWGMTVERASKNDGLLTYHGHREDGNATSLPEGELSHFIQLNRPTERLFAGQVDHDKWFELRYQTLRHAQRLAQSALFGLTGSRTSLIPHQLYIAHEVANRYAPRVLLADEVGLGKTIEAGLILHHQLLSERAQRVLIIVPETLLHQWLVEMLRRFNHHFSIFDETRCEAIDEQDAQGNPFVSEQLVLCSLEFLRAHPRRVEQALDGDWDLLVVDEAHHLQWSANHVSEEYRIIECLAGVTPGVLLLTATPEQLGKESHFARLRLLDPNRFPDFTTFVEEEEQYAPIAHAVEALLGEETLDPAALETLRQSDAETDTHRLIDTLLGDDSPAEKRASARTALIDNLLDRHGTGRVLFRNTRAAVKGFPQRRVEGIPLPQPEAYAQSAADKPETLLCPERLYTTQADDDQPHWTHIDPRVNWLDTQLSQLKPHKVLVITASARTALELAQALKVRSGIHVAVFHEGLSIIERDRAAAWFADSEAGCQVMICSEIGSEGRNFQFAHHLVLFDLPLNPDLLEQRIGRLDRIGQRETIHIHVPFLQQKEKNSAQEIIFHWYQRGLNAFEHTCPAGHSVFVQVKADLLRCLQGASPSDVERLIDDSRELHTRLTAALQNGRDRLLEYNSCRPETANRLKQQAQAADQHAELPDYLDAIFDCFGVDSEIHSTCSYVLHPGEHMQAPLPGLSDEGMTITYDRDTALAFENMQYLSWEHPLTRTAMDGVLNRELGNTALTAIKYHGVKSGTLLMECLFILESASSEQLNSARYLPPTCIRVLIDQGGQRHDDSLPHTAINRMRQNVDRETAAQVIRSQLDVLKEMAKASEMQAGEEAPTILREALSKTRSTLQGEIQRLKALQRVNPNVRDEEIRYFEEQWAMLSLALESASLRLDALRVIVAV</sequence>
<dbReference type="NCBIfam" id="NF003426">
    <property type="entry name" value="PRK04914.1"/>
    <property type="match status" value="1"/>
</dbReference>
<accession>A0A3B1AK41</accession>
<dbReference type="EMBL" id="UOFU01000181">
    <property type="protein sequence ID" value="VAW99767.1"/>
    <property type="molecule type" value="Genomic_DNA"/>
</dbReference>
<dbReference type="InterPro" id="IPR022737">
    <property type="entry name" value="RapA_C"/>
</dbReference>
<protein>
    <submittedName>
        <fullName evidence="11">RNA polymerase associated protein RapA</fullName>
    </submittedName>
</protein>
<keyword evidence="3" id="KW-0347">Helicase</keyword>
<dbReference type="InterPro" id="IPR001650">
    <property type="entry name" value="Helicase_C-like"/>
</dbReference>
<evidence type="ECO:0000256" key="1">
    <source>
        <dbReference type="ARBA" id="ARBA00022741"/>
    </source>
</evidence>
<dbReference type="PANTHER" id="PTHR45766">
    <property type="entry name" value="DNA ANNEALING HELICASE AND ENDONUCLEASE ZRANB3 FAMILY MEMBER"/>
    <property type="match status" value="1"/>
</dbReference>
<dbReference type="InterPro" id="IPR038718">
    <property type="entry name" value="SNF2-like_sf"/>
</dbReference>
<dbReference type="CDD" id="cd18793">
    <property type="entry name" value="SF2_C_SNF"/>
    <property type="match status" value="1"/>
</dbReference>
<evidence type="ECO:0000256" key="2">
    <source>
        <dbReference type="ARBA" id="ARBA00022801"/>
    </source>
</evidence>
<reference evidence="11" key="1">
    <citation type="submission" date="2018-06" db="EMBL/GenBank/DDBJ databases">
        <authorList>
            <person name="Zhirakovskaya E."/>
        </authorList>
    </citation>
    <scope>NUCLEOTIDE SEQUENCE</scope>
</reference>
<dbReference type="Gene3D" id="2.30.30.930">
    <property type="match status" value="1"/>
</dbReference>
<dbReference type="Gene3D" id="2.30.30.140">
    <property type="match status" value="1"/>
</dbReference>
<dbReference type="PROSITE" id="PS51192">
    <property type="entry name" value="HELICASE_ATP_BIND_1"/>
    <property type="match status" value="1"/>
</dbReference>
<dbReference type="HAMAP" id="MF_01821">
    <property type="entry name" value="Helicase_RapA"/>
    <property type="match status" value="1"/>
</dbReference>
<feature type="domain" description="Helicase C-terminal" evidence="10">
    <location>
        <begin position="486"/>
        <end position="640"/>
    </location>
</feature>
<evidence type="ECO:0000256" key="6">
    <source>
        <dbReference type="ARBA" id="ARBA00023125"/>
    </source>
</evidence>
<dbReference type="GO" id="GO:0004386">
    <property type="term" value="F:helicase activity"/>
    <property type="evidence" value="ECO:0007669"/>
    <property type="project" value="UniProtKB-KW"/>
</dbReference>
<evidence type="ECO:0000259" key="10">
    <source>
        <dbReference type="PROSITE" id="PS51194"/>
    </source>
</evidence>
<evidence type="ECO:0000256" key="5">
    <source>
        <dbReference type="ARBA" id="ARBA00023015"/>
    </source>
</evidence>
<keyword evidence="1" id="KW-0547">Nucleotide-binding</keyword>
<dbReference type="SUPFAM" id="SSF52540">
    <property type="entry name" value="P-loop containing nucleoside triphosphate hydrolases"/>
    <property type="match status" value="2"/>
</dbReference>
<dbReference type="CDD" id="cd18011">
    <property type="entry name" value="DEXDc_RapA"/>
    <property type="match status" value="1"/>
</dbReference>
<dbReference type="InterPro" id="IPR000330">
    <property type="entry name" value="SNF2_N"/>
</dbReference>
<proteinExistence type="inferred from homology"/>
<dbReference type="PROSITE" id="PS51194">
    <property type="entry name" value="HELICASE_CTER"/>
    <property type="match status" value="1"/>
</dbReference>
<dbReference type="InterPro" id="IPR023949">
    <property type="entry name" value="Helicase_RapA"/>
</dbReference>
<dbReference type="Pfam" id="PF00271">
    <property type="entry name" value="Helicase_C"/>
    <property type="match status" value="1"/>
</dbReference>
<evidence type="ECO:0000256" key="8">
    <source>
        <dbReference type="ARBA" id="ARBA00023163"/>
    </source>
</evidence>
<dbReference type="Pfam" id="PF00176">
    <property type="entry name" value="SNF2-rel_dom"/>
    <property type="match status" value="1"/>
</dbReference>
<dbReference type="InterPro" id="IPR014001">
    <property type="entry name" value="Helicase_ATP-bd"/>
</dbReference>
<dbReference type="SMART" id="SM00490">
    <property type="entry name" value="HELICc"/>
    <property type="match status" value="1"/>
</dbReference>
<keyword evidence="6" id="KW-0238">DNA-binding</keyword>
<dbReference type="Pfam" id="PF12137">
    <property type="entry name" value="RapA_C"/>
    <property type="match status" value="1"/>
</dbReference>
<dbReference type="GO" id="GO:0006355">
    <property type="term" value="P:regulation of DNA-templated transcription"/>
    <property type="evidence" value="ECO:0007669"/>
    <property type="project" value="InterPro"/>
</dbReference>
<keyword evidence="8" id="KW-0804">Transcription</keyword>
<dbReference type="InterPro" id="IPR049730">
    <property type="entry name" value="SNF2/RAD54-like_C"/>
</dbReference>
<keyword evidence="7" id="KW-0010">Activator</keyword>
<dbReference type="InterPro" id="IPR040765">
    <property type="entry name" value="Tudor_1_RapA"/>
</dbReference>
<organism evidence="11">
    <name type="scientific">hydrothermal vent metagenome</name>
    <dbReference type="NCBI Taxonomy" id="652676"/>
    <lineage>
        <taxon>unclassified sequences</taxon>
        <taxon>metagenomes</taxon>
        <taxon>ecological metagenomes</taxon>
    </lineage>
</organism>
<evidence type="ECO:0000256" key="4">
    <source>
        <dbReference type="ARBA" id="ARBA00022840"/>
    </source>
</evidence>
<dbReference type="Gene3D" id="3.40.50.10810">
    <property type="entry name" value="Tandem AAA-ATPase domain"/>
    <property type="match status" value="1"/>
</dbReference>
<evidence type="ECO:0000256" key="7">
    <source>
        <dbReference type="ARBA" id="ARBA00023159"/>
    </source>
</evidence>
<keyword evidence="5" id="KW-0805">Transcription regulation</keyword>
<dbReference type="AlphaFoldDB" id="A0A3B1AK41"/>
<name>A0A3B1AK41_9ZZZZ</name>
<dbReference type="SMART" id="SM00487">
    <property type="entry name" value="DEXDc"/>
    <property type="match status" value="1"/>
</dbReference>
<evidence type="ECO:0000259" key="9">
    <source>
        <dbReference type="PROSITE" id="PS51192"/>
    </source>
</evidence>
<dbReference type="InterPro" id="IPR027417">
    <property type="entry name" value="P-loop_NTPase"/>
</dbReference>
<dbReference type="GO" id="GO:0003677">
    <property type="term" value="F:DNA binding"/>
    <property type="evidence" value="ECO:0007669"/>
    <property type="project" value="UniProtKB-KW"/>
</dbReference>
<dbReference type="InterPro" id="IPR040766">
    <property type="entry name" value="Tudor_2_RapA"/>
</dbReference>
<evidence type="ECO:0000256" key="3">
    <source>
        <dbReference type="ARBA" id="ARBA00022806"/>
    </source>
</evidence>
<dbReference type="Gene3D" id="3.40.50.300">
    <property type="entry name" value="P-loop containing nucleotide triphosphate hydrolases"/>
    <property type="match status" value="1"/>
</dbReference>
<evidence type="ECO:0000313" key="11">
    <source>
        <dbReference type="EMBL" id="VAW99767.1"/>
    </source>
</evidence>
<dbReference type="Gene3D" id="3.30.360.80">
    <property type="match status" value="1"/>
</dbReference>
<dbReference type="GO" id="GO:0016817">
    <property type="term" value="F:hydrolase activity, acting on acid anhydrides"/>
    <property type="evidence" value="ECO:0007669"/>
    <property type="project" value="InterPro"/>
</dbReference>
<keyword evidence="2" id="KW-0378">Hydrolase</keyword>
<dbReference type="Gene3D" id="6.10.140.2230">
    <property type="match status" value="1"/>
</dbReference>
<dbReference type="Pfam" id="PF18339">
    <property type="entry name" value="Tudor_1_RapA"/>
    <property type="match status" value="1"/>
</dbReference>
<keyword evidence="4" id="KW-0067">ATP-binding</keyword>
<gene>
    <name evidence="11" type="ORF">MNBD_GAMMA20-2553</name>
</gene>
<dbReference type="InterPro" id="IPR057342">
    <property type="entry name" value="DEXDc_RapA"/>
</dbReference>
<dbReference type="GO" id="GO:0005524">
    <property type="term" value="F:ATP binding"/>
    <property type="evidence" value="ECO:0007669"/>
    <property type="project" value="UniProtKB-KW"/>
</dbReference>
<dbReference type="PANTHER" id="PTHR45766:SF6">
    <property type="entry name" value="SWI_SNF-RELATED MATRIX-ASSOCIATED ACTIN-DEPENDENT REGULATOR OF CHROMATIN SUBFAMILY A-LIKE PROTEIN 1"/>
    <property type="match status" value="1"/>
</dbReference>
<feature type="domain" description="Helicase ATP-binding" evidence="9">
    <location>
        <begin position="163"/>
        <end position="335"/>
    </location>
</feature>
<dbReference type="Gene3D" id="6.10.140.1500">
    <property type="match status" value="1"/>
</dbReference>
<dbReference type="Pfam" id="PF18337">
    <property type="entry name" value="Tudor_RapA"/>
    <property type="match status" value="1"/>
</dbReference>